<gene>
    <name evidence="2" type="ORF">KIN20_032177</name>
</gene>
<accession>A0AAD5R674</accession>
<name>A0AAD5R674_PARTN</name>
<dbReference type="EMBL" id="JAHQIW010006779">
    <property type="protein sequence ID" value="KAJ1370453.1"/>
    <property type="molecule type" value="Genomic_DNA"/>
</dbReference>
<proteinExistence type="predicted"/>
<evidence type="ECO:0000256" key="1">
    <source>
        <dbReference type="SAM" id="MobiDB-lite"/>
    </source>
</evidence>
<comment type="caution">
    <text evidence="2">The sequence shown here is derived from an EMBL/GenBank/DDBJ whole genome shotgun (WGS) entry which is preliminary data.</text>
</comment>
<feature type="region of interest" description="Disordered" evidence="1">
    <location>
        <begin position="32"/>
        <end position="52"/>
    </location>
</feature>
<reference evidence="2" key="1">
    <citation type="submission" date="2021-06" db="EMBL/GenBank/DDBJ databases">
        <title>Parelaphostrongylus tenuis whole genome reference sequence.</title>
        <authorList>
            <person name="Garwood T.J."/>
            <person name="Larsen P.A."/>
            <person name="Fountain-Jones N.M."/>
            <person name="Garbe J.R."/>
            <person name="Macchietto M.G."/>
            <person name="Kania S.A."/>
            <person name="Gerhold R.W."/>
            <person name="Richards J.E."/>
            <person name="Wolf T.M."/>
        </authorList>
    </citation>
    <scope>NUCLEOTIDE SEQUENCE</scope>
    <source>
        <strain evidence="2">MNPRO001-30</strain>
        <tissue evidence="2">Meninges</tissue>
    </source>
</reference>
<feature type="compositionally biased region" description="Polar residues" evidence="1">
    <location>
        <begin position="32"/>
        <end position="41"/>
    </location>
</feature>
<feature type="compositionally biased region" description="Basic and acidic residues" evidence="1">
    <location>
        <begin position="42"/>
        <end position="52"/>
    </location>
</feature>
<keyword evidence="3" id="KW-1185">Reference proteome</keyword>
<evidence type="ECO:0000313" key="3">
    <source>
        <dbReference type="Proteomes" id="UP001196413"/>
    </source>
</evidence>
<organism evidence="2 3">
    <name type="scientific">Parelaphostrongylus tenuis</name>
    <name type="common">Meningeal worm</name>
    <dbReference type="NCBI Taxonomy" id="148309"/>
    <lineage>
        <taxon>Eukaryota</taxon>
        <taxon>Metazoa</taxon>
        <taxon>Ecdysozoa</taxon>
        <taxon>Nematoda</taxon>
        <taxon>Chromadorea</taxon>
        <taxon>Rhabditida</taxon>
        <taxon>Rhabditina</taxon>
        <taxon>Rhabditomorpha</taxon>
        <taxon>Strongyloidea</taxon>
        <taxon>Metastrongylidae</taxon>
        <taxon>Parelaphostrongylus</taxon>
    </lineage>
</organism>
<dbReference type="Proteomes" id="UP001196413">
    <property type="component" value="Unassembled WGS sequence"/>
</dbReference>
<protein>
    <submittedName>
        <fullName evidence="2">Uncharacterized protein</fullName>
    </submittedName>
</protein>
<evidence type="ECO:0000313" key="2">
    <source>
        <dbReference type="EMBL" id="KAJ1370453.1"/>
    </source>
</evidence>
<dbReference type="AlphaFoldDB" id="A0AAD5R674"/>
<sequence>MNPIASSKTMYAEQQVERRKYQIRTICNVASSSSLGQSSNEAAREFANDASS</sequence>